<organism evidence="2">
    <name type="scientific">Ananas comosus var. bracteatus</name>
    <name type="common">red pineapple</name>
    <dbReference type="NCBI Taxonomy" id="296719"/>
    <lineage>
        <taxon>Eukaryota</taxon>
        <taxon>Viridiplantae</taxon>
        <taxon>Streptophyta</taxon>
        <taxon>Embryophyta</taxon>
        <taxon>Tracheophyta</taxon>
        <taxon>Spermatophyta</taxon>
        <taxon>Magnoliopsida</taxon>
        <taxon>Liliopsida</taxon>
        <taxon>Poales</taxon>
        <taxon>Bromeliaceae</taxon>
        <taxon>Bromelioideae</taxon>
        <taxon>Ananas</taxon>
    </lineage>
</organism>
<name>A0A6V7PBQ4_ANACO</name>
<feature type="region of interest" description="Disordered" evidence="1">
    <location>
        <begin position="215"/>
        <end position="401"/>
    </location>
</feature>
<feature type="compositionally biased region" description="Polar residues" evidence="1">
    <location>
        <begin position="193"/>
        <end position="202"/>
    </location>
</feature>
<feature type="compositionally biased region" description="Pro residues" evidence="1">
    <location>
        <begin position="339"/>
        <end position="349"/>
    </location>
</feature>
<feature type="compositionally biased region" description="Pro residues" evidence="1">
    <location>
        <begin position="39"/>
        <end position="58"/>
    </location>
</feature>
<dbReference type="AlphaFoldDB" id="A0A6V7PBQ4"/>
<gene>
    <name evidence="2" type="ORF">CB5_LOCUS11187</name>
</gene>
<accession>A0A6V7PBQ4</accession>
<sequence>MARALTPALAPLARPCRRPHCPTAPATTRRSRNASRYRPPVPTPHRTPAPVLESPPAPARALTPAPAPYGPPTRVGPGTLRFDAPVVLNALAQSVRKSDGRIFGNREKSAKRSSWQNRLIAKRSNILCAILREFECRGTYTDNPHVGRGLGFSQGNPNPNLPSCPNHPTFSLPNSCSRPGRRQAAPAAGKVTPATSQLSPSRPATLFRLLCSGKLQSRAPPSPGRGSPPASSPAGPGHPRAPPEPPRLPAASSGQPRPSRLGFCVLASLRPRRPPVGPGDLRQPGARVPRRPRAPPAAAGNPRSRPDLCGPTLEPHRSWVLPPATVGCTASPSTSGAEPSPPRPPPTAAAPPGRSNPRGSGKGGSRPPRHRLPPAAGQHPPRTSWTECSLLRPDRPPPGRR</sequence>
<evidence type="ECO:0000313" key="2">
    <source>
        <dbReference type="EMBL" id="CAD1827976.1"/>
    </source>
</evidence>
<feature type="compositionally biased region" description="Low complexity" evidence="1">
    <location>
        <begin position="1"/>
        <end position="14"/>
    </location>
</feature>
<feature type="region of interest" description="Disordered" evidence="1">
    <location>
        <begin position="1"/>
        <end position="69"/>
    </location>
</feature>
<feature type="compositionally biased region" description="Low complexity" evidence="1">
    <location>
        <begin position="350"/>
        <end position="359"/>
    </location>
</feature>
<proteinExistence type="predicted"/>
<dbReference type="EMBL" id="LR862147">
    <property type="protein sequence ID" value="CAD1827976.1"/>
    <property type="molecule type" value="Genomic_DNA"/>
</dbReference>
<evidence type="ECO:0000256" key="1">
    <source>
        <dbReference type="SAM" id="MobiDB-lite"/>
    </source>
</evidence>
<reference evidence="2" key="1">
    <citation type="submission" date="2020-07" db="EMBL/GenBank/DDBJ databases">
        <authorList>
            <person name="Lin J."/>
        </authorList>
    </citation>
    <scope>NUCLEOTIDE SEQUENCE</scope>
</reference>
<feature type="compositionally biased region" description="Polar residues" evidence="1">
    <location>
        <begin position="153"/>
        <end position="177"/>
    </location>
</feature>
<feature type="compositionally biased region" description="Basic and acidic residues" evidence="1">
    <location>
        <begin position="392"/>
        <end position="401"/>
    </location>
</feature>
<feature type="region of interest" description="Disordered" evidence="1">
    <location>
        <begin position="151"/>
        <end position="202"/>
    </location>
</feature>
<feature type="compositionally biased region" description="Pro residues" evidence="1">
    <location>
        <begin position="239"/>
        <end position="248"/>
    </location>
</feature>
<protein>
    <submittedName>
        <fullName evidence="2">Uncharacterized protein</fullName>
    </submittedName>
</protein>
<feature type="compositionally biased region" description="Low complexity" evidence="1">
    <location>
        <begin position="224"/>
        <end position="238"/>
    </location>
</feature>